<organism evidence="13 14">
    <name type="scientific">Lichenicoccus roseus</name>
    <dbReference type="NCBI Taxonomy" id="2683649"/>
    <lineage>
        <taxon>Bacteria</taxon>
        <taxon>Pseudomonadati</taxon>
        <taxon>Pseudomonadota</taxon>
        <taxon>Alphaproteobacteria</taxon>
        <taxon>Acetobacterales</taxon>
        <taxon>Acetobacteraceae</taxon>
        <taxon>Lichenicoccus</taxon>
    </lineage>
</organism>
<evidence type="ECO:0000256" key="3">
    <source>
        <dbReference type="ARBA" id="ARBA00012243"/>
    </source>
</evidence>
<dbReference type="RefSeq" id="WP_138325035.1">
    <property type="nucleotide sequence ID" value="NZ_VCDI01000002.1"/>
</dbReference>
<evidence type="ECO:0000256" key="10">
    <source>
        <dbReference type="ARBA" id="ARBA00023264"/>
    </source>
</evidence>
<keyword evidence="14" id="KW-1185">Reference proteome</keyword>
<dbReference type="NCBIfam" id="TIGR00163">
    <property type="entry name" value="PS_decarb"/>
    <property type="match status" value="1"/>
</dbReference>
<sequence length="296" mass="33702">MIRTKPFRDRIAATAGDELNYRLTNHIPRRLASIWIGHISRSENPLVRTVALWLWRRFSALDLFDAETTRFRSMHECFTRRLRPGTRPLDRDPDVLTSPCDAIVGTFGRIEGGRALQVKGMDYALAELLGDGRDAEALEGGTFVTLRLTSAMYHRFHAPYDCRVIRVRHIFGDRWNVNPPTLRRVRRLFCRNERVVVETVLPDGRAVTLVAVAAILVSGIRLGFMTLREGRRPLRDVVKCDLAFQKGDELGWFEHGSTIIVLGRPGLAVIETLQPGDRIRMGQKLLRLSHPYPGSR</sequence>
<dbReference type="OrthoDB" id="9802030at2"/>
<evidence type="ECO:0000256" key="11">
    <source>
        <dbReference type="ARBA" id="ARBA00023317"/>
    </source>
</evidence>
<comment type="pathway">
    <text evidence="12">Phospholipid metabolism; phosphatidylethanolamine biosynthesis.</text>
</comment>
<gene>
    <name evidence="13" type="primary">psd</name>
    <name evidence="13" type="ORF">FE263_05785</name>
</gene>
<dbReference type="Pfam" id="PF02666">
    <property type="entry name" value="PS_Dcarbxylase"/>
    <property type="match status" value="1"/>
</dbReference>
<keyword evidence="9 13" id="KW-0456">Lyase</keyword>
<evidence type="ECO:0000256" key="6">
    <source>
        <dbReference type="ARBA" id="ARBA00023098"/>
    </source>
</evidence>
<dbReference type="PANTHER" id="PTHR10067:SF6">
    <property type="entry name" value="PHOSPHATIDYLSERINE DECARBOXYLASE PROENZYME, MITOCHONDRIAL"/>
    <property type="match status" value="1"/>
</dbReference>
<dbReference type="UniPathway" id="UPA00558"/>
<dbReference type="EC" id="4.1.1.65" evidence="3"/>
<dbReference type="InterPro" id="IPR033177">
    <property type="entry name" value="PSD-B"/>
</dbReference>
<dbReference type="AlphaFoldDB" id="A0A5R9JBH0"/>
<proteinExistence type="predicted"/>
<keyword evidence="4" id="KW-0444">Lipid biosynthesis</keyword>
<evidence type="ECO:0000256" key="7">
    <source>
        <dbReference type="ARBA" id="ARBA00023145"/>
    </source>
</evidence>
<comment type="pathway">
    <text evidence="2">Lipid metabolism.</text>
</comment>
<evidence type="ECO:0000256" key="9">
    <source>
        <dbReference type="ARBA" id="ARBA00023239"/>
    </source>
</evidence>
<name>A0A5R9JBH0_9PROT</name>
<dbReference type="PANTHER" id="PTHR10067">
    <property type="entry name" value="PHOSPHATIDYLSERINE DECARBOXYLASE"/>
    <property type="match status" value="1"/>
</dbReference>
<evidence type="ECO:0000256" key="8">
    <source>
        <dbReference type="ARBA" id="ARBA00023209"/>
    </source>
</evidence>
<dbReference type="Proteomes" id="UP000305654">
    <property type="component" value="Unassembled WGS sequence"/>
</dbReference>
<dbReference type="GO" id="GO:0004609">
    <property type="term" value="F:phosphatidylserine decarboxylase activity"/>
    <property type="evidence" value="ECO:0007669"/>
    <property type="project" value="UniProtKB-EC"/>
</dbReference>
<reference evidence="13 14" key="1">
    <citation type="submission" date="2019-05" db="EMBL/GenBank/DDBJ databases">
        <authorList>
            <person name="Pankratov T."/>
            <person name="Grouzdev D."/>
        </authorList>
    </citation>
    <scope>NUCLEOTIDE SEQUENCE [LARGE SCALE GENOMIC DNA]</scope>
    <source>
        <strain evidence="13 14">KEBCLARHB70R</strain>
    </source>
</reference>
<evidence type="ECO:0000256" key="2">
    <source>
        <dbReference type="ARBA" id="ARBA00005189"/>
    </source>
</evidence>
<evidence type="ECO:0000256" key="5">
    <source>
        <dbReference type="ARBA" id="ARBA00022793"/>
    </source>
</evidence>
<evidence type="ECO:0000313" key="14">
    <source>
        <dbReference type="Proteomes" id="UP000305654"/>
    </source>
</evidence>
<keyword evidence="8" id="KW-0594">Phospholipid biosynthesis</keyword>
<keyword evidence="7" id="KW-0865">Zymogen</keyword>
<keyword evidence="10" id="KW-1208">Phospholipid metabolism</keyword>
<evidence type="ECO:0000256" key="12">
    <source>
        <dbReference type="ARBA" id="ARBA00024326"/>
    </source>
</evidence>
<dbReference type="InterPro" id="IPR003817">
    <property type="entry name" value="PS_Dcarbxylase"/>
</dbReference>
<dbReference type="GO" id="GO:0006646">
    <property type="term" value="P:phosphatidylethanolamine biosynthetic process"/>
    <property type="evidence" value="ECO:0007669"/>
    <property type="project" value="UniProtKB-UniPathway"/>
</dbReference>
<keyword evidence="11" id="KW-0670">Pyruvate</keyword>
<comment type="cofactor">
    <cofactor evidence="1">
        <name>pyruvate</name>
        <dbReference type="ChEBI" id="CHEBI:15361"/>
    </cofactor>
</comment>
<accession>A0A5R9JBH0</accession>
<keyword evidence="6" id="KW-0443">Lipid metabolism</keyword>
<comment type="caution">
    <text evidence="13">The sequence shown here is derived from an EMBL/GenBank/DDBJ whole genome shotgun (WGS) entry which is preliminary data.</text>
</comment>
<keyword evidence="5" id="KW-0210">Decarboxylase</keyword>
<dbReference type="EMBL" id="VCDI01000002">
    <property type="protein sequence ID" value="TLU72961.1"/>
    <property type="molecule type" value="Genomic_DNA"/>
</dbReference>
<protein>
    <recommendedName>
        <fullName evidence="3">phosphatidylserine decarboxylase</fullName>
        <ecNumber evidence="3">4.1.1.65</ecNumber>
    </recommendedName>
</protein>
<evidence type="ECO:0000256" key="4">
    <source>
        <dbReference type="ARBA" id="ARBA00022516"/>
    </source>
</evidence>
<evidence type="ECO:0000256" key="1">
    <source>
        <dbReference type="ARBA" id="ARBA00001928"/>
    </source>
</evidence>
<evidence type="ECO:0000313" key="13">
    <source>
        <dbReference type="EMBL" id="TLU72961.1"/>
    </source>
</evidence>